<organism evidence="1 2">
    <name type="scientific">Athelia psychrophila</name>
    <dbReference type="NCBI Taxonomy" id="1759441"/>
    <lineage>
        <taxon>Eukaryota</taxon>
        <taxon>Fungi</taxon>
        <taxon>Dikarya</taxon>
        <taxon>Basidiomycota</taxon>
        <taxon>Agaricomycotina</taxon>
        <taxon>Agaricomycetes</taxon>
        <taxon>Agaricomycetidae</taxon>
        <taxon>Atheliales</taxon>
        <taxon>Atheliaceae</taxon>
        <taxon>Athelia</taxon>
    </lineage>
</organism>
<protein>
    <submittedName>
        <fullName evidence="1">Uncharacterized protein</fullName>
    </submittedName>
</protein>
<evidence type="ECO:0000313" key="2">
    <source>
        <dbReference type="Proteomes" id="UP000076532"/>
    </source>
</evidence>
<dbReference type="AlphaFoldDB" id="A0A166CY50"/>
<gene>
    <name evidence="1" type="ORF">FIBSPDRAFT_896852</name>
</gene>
<accession>A0A166CY50</accession>
<proteinExistence type="predicted"/>
<name>A0A166CY50_9AGAM</name>
<sequence length="226" mass="24369">MSGASGKHQTEIGGTRKASGMLGVQTEVDRELYLQMGSPARWVVLELCGVGRWRWNGEKRRDTDDKLVNSNVSTHTKGGRKCLYGSGCVGGIAADSEVSLKTSVTGKKKSLGMHVTPQTWELHNGEGCWVAPECSEILKALPRACKVMGHSGRATHDTMVVTIQYPSFPLKGCAVSQLSTVSGLLSLVLALWAFSLASAVPISDVCTPHLERFYSILLARIHLDST</sequence>
<dbReference type="Proteomes" id="UP000076532">
    <property type="component" value="Unassembled WGS sequence"/>
</dbReference>
<keyword evidence="2" id="KW-1185">Reference proteome</keyword>
<dbReference type="EMBL" id="KV417622">
    <property type="protein sequence ID" value="KZP14120.1"/>
    <property type="molecule type" value="Genomic_DNA"/>
</dbReference>
<evidence type="ECO:0000313" key="1">
    <source>
        <dbReference type="EMBL" id="KZP14120.1"/>
    </source>
</evidence>
<reference evidence="1 2" key="1">
    <citation type="journal article" date="2016" name="Mol. Biol. Evol.">
        <title>Comparative Genomics of Early-Diverging Mushroom-Forming Fungi Provides Insights into the Origins of Lignocellulose Decay Capabilities.</title>
        <authorList>
            <person name="Nagy L.G."/>
            <person name="Riley R."/>
            <person name="Tritt A."/>
            <person name="Adam C."/>
            <person name="Daum C."/>
            <person name="Floudas D."/>
            <person name="Sun H."/>
            <person name="Yadav J.S."/>
            <person name="Pangilinan J."/>
            <person name="Larsson K.H."/>
            <person name="Matsuura K."/>
            <person name="Barry K."/>
            <person name="Labutti K."/>
            <person name="Kuo R."/>
            <person name="Ohm R.A."/>
            <person name="Bhattacharya S.S."/>
            <person name="Shirouzu T."/>
            <person name="Yoshinaga Y."/>
            <person name="Martin F.M."/>
            <person name="Grigoriev I.V."/>
            <person name="Hibbett D.S."/>
        </authorList>
    </citation>
    <scope>NUCLEOTIDE SEQUENCE [LARGE SCALE GENOMIC DNA]</scope>
    <source>
        <strain evidence="1 2">CBS 109695</strain>
    </source>
</reference>